<evidence type="ECO:0000313" key="6">
    <source>
        <dbReference type="Proteomes" id="UP000298860"/>
    </source>
</evidence>
<accession>A0A4D4JIM0</accession>
<organism evidence="5 6">
    <name type="scientific">Gandjariella thermophila</name>
    <dbReference type="NCBI Taxonomy" id="1931992"/>
    <lineage>
        <taxon>Bacteria</taxon>
        <taxon>Bacillati</taxon>
        <taxon>Actinomycetota</taxon>
        <taxon>Actinomycetes</taxon>
        <taxon>Pseudonocardiales</taxon>
        <taxon>Pseudonocardiaceae</taxon>
        <taxon>Gandjariella</taxon>
    </lineage>
</organism>
<dbReference type="Proteomes" id="UP000298860">
    <property type="component" value="Unassembled WGS sequence"/>
</dbReference>
<dbReference type="InterPro" id="IPR025734">
    <property type="entry name" value="EspG"/>
</dbReference>
<evidence type="ECO:0000256" key="2">
    <source>
        <dbReference type="ARBA" id="ARBA00006411"/>
    </source>
</evidence>
<protein>
    <submittedName>
        <fullName evidence="5">ESX secretion-associated protein EspG</fullName>
    </submittedName>
</protein>
<evidence type="ECO:0000313" key="5">
    <source>
        <dbReference type="EMBL" id="GDY33737.1"/>
    </source>
</evidence>
<evidence type="ECO:0000256" key="1">
    <source>
        <dbReference type="ARBA" id="ARBA00004496"/>
    </source>
</evidence>
<keyword evidence="6" id="KW-1185">Reference proteome</keyword>
<dbReference type="AlphaFoldDB" id="A0A4D4JIM0"/>
<proteinExistence type="inferred from homology"/>
<comment type="caution">
    <text evidence="5">The sequence shown here is derived from an EMBL/GenBank/DDBJ whole genome shotgun (WGS) entry which is preliminary data.</text>
</comment>
<reference evidence="6" key="1">
    <citation type="submission" date="2019-04" db="EMBL/GenBank/DDBJ databases">
        <title>Draft genome sequence of Pseudonocardiaceae bacterium SL3-2-4.</title>
        <authorList>
            <person name="Ningsih F."/>
            <person name="Yokota A."/>
            <person name="Sakai Y."/>
            <person name="Nanatani K."/>
            <person name="Yabe S."/>
            <person name="Oetari A."/>
            <person name="Sjamsuridzal W."/>
        </authorList>
    </citation>
    <scope>NUCLEOTIDE SEQUENCE [LARGE SCALE GENOMIC DNA]</scope>
    <source>
        <strain evidence="6">SL3-2-4</strain>
    </source>
</reference>
<name>A0A4D4JIM0_9PSEU</name>
<evidence type="ECO:0000256" key="3">
    <source>
        <dbReference type="ARBA" id="ARBA00022490"/>
    </source>
</evidence>
<gene>
    <name evidence="5" type="ORF">GTS_53700</name>
</gene>
<comment type="subcellular location">
    <subcellularLocation>
        <location evidence="1">Cytoplasm</location>
    </subcellularLocation>
</comment>
<dbReference type="EMBL" id="BJFL01000053">
    <property type="protein sequence ID" value="GDY33737.1"/>
    <property type="molecule type" value="Genomic_DNA"/>
</dbReference>
<evidence type="ECO:0000256" key="4">
    <source>
        <dbReference type="ARBA" id="ARBA00023186"/>
    </source>
</evidence>
<sequence length="256" mass="27065">MLRSRITISALAYDVAWESERLPDKHRALLTPSPGTTYEERAELERRALAELASLGLARGEQIHPDLLAALRLIARAHQEFYGWWHAAESDTVSAVVAVSGEDAVRAVLLNNQLTLEPVRAAGAADALVALLPQAPAGRGSAISMPEDEVGGSAGDGPGYGGGVMVSASTSVNASTAQLRRLLDQPRTGGGQLYAASRDHLGRKHRAPGPVTYFDTAAGRYVAVRRPGSDGRAWVTITPADPSTLASRLTESLATR</sequence>
<comment type="similarity">
    <text evidence="2">Belongs to the EspG family.</text>
</comment>
<dbReference type="Pfam" id="PF14011">
    <property type="entry name" value="ESX-1_EspG"/>
    <property type="match status" value="1"/>
</dbReference>
<dbReference type="RefSeq" id="WP_192909766.1">
    <property type="nucleotide sequence ID" value="NZ_BJFL01000053.1"/>
</dbReference>
<keyword evidence="3" id="KW-0963">Cytoplasm</keyword>
<keyword evidence="4" id="KW-0143">Chaperone</keyword>